<dbReference type="GO" id="GO:0006457">
    <property type="term" value="P:protein folding"/>
    <property type="evidence" value="ECO:0007669"/>
    <property type="project" value="TreeGrafter"/>
</dbReference>
<keyword evidence="4" id="KW-1185">Reference proteome</keyword>
<dbReference type="OrthoDB" id="567237at2759"/>
<dbReference type="GO" id="GO:0051087">
    <property type="term" value="F:protein-folding chaperone binding"/>
    <property type="evidence" value="ECO:0007669"/>
    <property type="project" value="InterPro"/>
</dbReference>
<dbReference type="Proteomes" id="UP000238350">
    <property type="component" value="Unassembled WGS sequence"/>
</dbReference>
<dbReference type="SUPFAM" id="SSF55961">
    <property type="entry name" value="Bet v1-like"/>
    <property type="match status" value="1"/>
</dbReference>
<evidence type="ECO:0000313" key="3">
    <source>
        <dbReference type="EMBL" id="PRT52772.1"/>
    </source>
</evidence>
<dbReference type="CDD" id="cd08892">
    <property type="entry name" value="SRPBCC_Aha1"/>
    <property type="match status" value="1"/>
</dbReference>
<dbReference type="Pfam" id="PF08327">
    <property type="entry name" value="AHSA1"/>
    <property type="match status" value="1"/>
</dbReference>
<dbReference type="PANTHER" id="PTHR13009">
    <property type="entry name" value="HEAT SHOCK PROTEIN 90 HSP90 CO-CHAPERONE AHA-1"/>
    <property type="match status" value="1"/>
</dbReference>
<dbReference type="Gene3D" id="3.15.10.20">
    <property type="entry name" value="Activator of Hsp90 ATPase Aha1, N-terminal domain"/>
    <property type="match status" value="1"/>
</dbReference>
<dbReference type="Gene3D" id="3.30.530.20">
    <property type="match status" value="1"/>
</dbReference>
<name>A0A2T0FCP1_9ASCO</name>
<dbReference type="InterPro" id="IPR036338">
    <property type="entry name" value="Aha1"/>
</dbReference>
<dbReference type="InterPro" id="IPR013538">
    <property type="entry name" value="ASHA1/2-like_C"/>
</dbReference>
<dbReference type="GO" id="GO:0005829">
    <property type="term" value="C:cytosol"/>
    <property type="evidence" value="ECO:0007669"/>
    <property type="project" value="TreeGrafter"/>
</dbReference>
<accession>A0A2T0FCP1</accession>
<dbReference type="AlphaFoldDB" id="A0A2T0FCP1"/>
<dbReference type="SUPFAM" id="SSF103111">
    <property type="entry name" value="Activator of Hsp90 ATPase, Aha1"/>
    <property type="match status" value="1"/>
</dbReference>
<reference evidence="3 4" key="1">
    <citation type="submission" date="2017-04" db="EMBL/GenBank/DDBJ databases">
        <title>Genome sequencing of [Candida] sorbophila.</title>
        <authorList>
            <person name="Ahn J.O."/>
        </authorList>
    </citation>
    <scope>NUCLEOTIDE SEQUENCE [LARGE SCALE GENOMIC DNA]</scope>
    <source>
        <strain evidence="3 4">DS02</strain>
    </source>
</reference>
<dbReference type="SMART" id="SM01000">
    <property type="entry name" value="Aha1_N"/>
    <property type="match status" value="1"/>
</dbReference>
<gene>
    <name evidence="3" type="ORF">B9G98_00392</name>
</gene>
<dbReference type="GO" id="GO:0001671">
    <property type="term" value="F:ATPase activator activity"/>
    <property type="evidence" value="ECO:0007669"/>
    <property type="project" value="InterPro"/>
</dbReference>
<evidence type="ECO:0000259" key="2">
    <source>
        <dbReference type="SMART" id="SM01000"/>
    </source>
</evidence>
<dbReference type="PANTHER" id="PTHR13009:SF22">
    <property type="entry name" value="LD43819P"/>
    <property type="match status" value="1"/>
</dbReference>
<dbReference type="RefSeq" id="XP_024662718.1">
    <property type="nucleotide sequence ID" value="XM_024806950.1"/>
</dbReference>
<dbReference type="EMBL" id="NDIQ01000001">
    <property type="protein sequence ID" value="PRT52772.1"/>
    <property type="molecule type" value="Genomic_DNA"/>
</dbReference>
<organism evidence="3 4">
    <name type="scientific">Wickerhamiella sorbophila</name>
    <dbReference type="NCBI Taxonomy" id="45607"/>
    <lineage>
        <taxon>Eukaryota</taxon>
        <taxon>Fungi</taxon>
        <taxon>Dikarya</taxon>
        <taxon>Ascomycota</taxon>
        <taxon>Saccharomycotina</taxon>
        <taxon>Dipodascomycetes</taxon>
        <taxon>Dipodascales</taxon>
        <taxon>Trichomonascaceae</taxon>
        <taxon>Wickerhamiella</taxon>
    </lineage>
</organism>
<evidence type="ECO:0000313" key="4">
    <source>
        <dbReference type="Proteomes" id="UP000238350"/>
    </source>
</evidence>
<comment type="caution">
    <text evidence="3">The sequence shown here is derived from an EMBL/GenBank/DDBJ whole genome shotgun (WGS) entry which is preliminary data.</text>
</comment>
<dbReference type="STRING" id="45607.A0A2T0FCP1"/>
<proteinExistence type="inferred from homology"/>
<sequence length="309" mass="34973">MVLHNPNNWHWVDKNCIQWSRDYFNAQLPETSAENDQASVKVTKVRNVEGDVDVCQRKGKVISLYDLHMELEYAGSCGDVDATGRIKIPEIAYDTEEDEFQFNISIDDETSDKAPVKALVREKLVPQLRKKLVAFGVDLIETHGKDIQHQDQKAAAQALQPLAHADEDKNVTGSSTYNTTTLKLKPTFTASAEQLYKAFLDKAMVAAWTRASPDIEAKEGTNYSLFNGNIVGKVVKLEENKQIVMTWRLRDWKERHFATIQLDFDQGSGETVLNVNWTGVPVGQEEIVENNFQNYYVKPIMLTFGYGLP</sequence>
<feature type="domain" description="Activator of Hsp90 ATPase AHSA1-like N-terminal" evidence="2">
    <location>
        <begin position="13"/>
        <end position="145"/>
    </location>
</feature>
<dbReference type="Pfam" id="PF09229">
    <property type="entry name" value="Aha1_N"/>
    <property type="match status" value="1"/>
</dbReference>
<protein>
    <recommendedName>
        <fullName evidence="2">Activator of Hsp90 ATPase AHSA1-like N-terminal domain-containing protein</fullName>
    </recommendedName>
</protein>
<dbReference type="InterPro" id="IPR015310">
    <property type="entry name" value="AHSA1-like_N"/>
</dbReference>
<dbReference type="GeneID" id="36514141"/>
<dbReference type="InterPro" id="IPR023393">
    <property type="entry name" value="START-like_dom_sf"/>
</dbReference>
<comment type="similarity">
    <text evidence="1">Belongs to the AHA1 family.</text>
</comment>
<evidence type="ECO:0000256" key="1">
    <source>
        <dbReference type="ARBA" id="ARBA00006817"/>
    </source>
</evidence>